<protein>
    <submittedName>
        <fullName evidence="1">Formin-like protein 5 isoform X2</fullName>
    </submittedName>
</protein>
<keyword evidence="2" id="KW-1185">Reference proteome</keyword>
<gene>
    <name evidence="1" type="ORF">M6B38_191165</name>
</gene>
<organism evidence="1 2">
    <name type="scientific">Iris pallida</name>
    <name type="common">Sweet iris</name>
    <dbReference type="NCBI Taxonomy" id="29817"/>
    <lineage>
        <taxon>Eukaryota</taxon>
        <taxon>Viridiplantae</taxon>
        <taxon>Streptophyta</taxon>
        <taxon>Embryophyta</taxon>
        <taxon>Tracheophyta</taxon>
        <taxon>Spermatophyta</taxon>
        <taxon>Magnoliopsida</taxon>
        <taxon>Liliopsida</taxon>
        <taxon>Asparagales</taxon>
        <taxon>Iridaceae</taxon>
        <taxon>Iridoideae</taxon>
        <taxon>Irideae</taxon>
        <taxon>Iris</taxon>
    </lineage>
</organism>
<accession>A0AAX6EFK5</accession>
<proteinExistence type="predicted"/>
<name>A0AAX6EFK5_IRIPA</name>
<reference evidence="1" key="1">
    <citation type="journal article" date="2023" name="GigaByte">
        <title>Genome assembly of the bearded iris, Iris pallida Lam.</title>
        <authorList>
            <person name="Bruccoleri R.E."/>
            <person name="Oakeley E.J."/>
            <person name="Faust A.M.E."/>
            <person name="Altorfer M."/>
            <person name="Dessus-Babus S."/>
            <person name="Burckhardt D."/>
            <person name="Oertli M."/>
            <person name="Naumann U."/>
            <person name="Petersen F."/>
            <person name="Wong J."/>
        </authorList>
    </citation>
    <scope>NUCLEOTIDE SEQUENCE</scope>
    <source>
        <strain evidence="1">GSM-AAB239-AS_SAM_17_03QT</strain>
    </source>
</reference>
<sequence length="63" mass="6627">MEEAAAGPGSERRGQIRLEVVLPLVAAHEASRSGGQETALGTSAHLEMGADRQSLRLGFPPFI</sequence>
<evidence type="ECO:0000313" key="2">
    <source>
        <dbReference type="Proteomes" id="UP001140949"/>
    </source>
</evidence>
<dbReference type="EMBL" id="JANAVB010037020">
    <property type="protein sequence ID" value="KAJ6802709.1"/>
    <property type="molecule type" value="Genomic_DNA"/>
</dbReference>
<comment type="caution">
    <text evidence="1">The sequence shown here is derived from an EMBL/GenBank/DDBJ whole genome shotgun (WGS) entry which is preliminary data.</text>
</comment>
<reference evidence="1" key="2">
    <citation type="submission" date="2023-04" db="EMBL/GenBank/DDBJ databases">
        <authorList>
            <person name="Bruccoleri R.E."/>
            <person name="Oakeley E.J."/>
            <person name="Faust A.-M."/>
            <person name="Dessus-Babus S."/>
            <person name="Altorfer M."/>
            <person name="Burckhardt D."/>
            <person name="Oertli M."/>
            <person name="Naumann U."/>
            <person name="Petersen F."/>
            <person name="Wong J."/>
        </authorList>
    </citation>
    <scope>NUCLEOTIDE SEQUENCE</scope>
    <source>
        <strain evidence="1">GSM-AAB239-AS_SAM_17_03QT</strain>
        <tissue evidence="1">Leaf</tissue>
    </source>
</reference>
<dbReference type="AlphaFoldDB" id="A0AAX6EFK5"/>
<dbReference type="Proteomes" id="UP001140949">
    <property type="component" value="Unassembled WGS sequence"/>
</dbReference>
<evidence type="ECO:0000313" key="1">
    <source>
        <dbReference type="EMBL" id="KAJ6802709.1"/>
    </source>
</evidence>